<sequence length="279" mass="30833">MGMFGTQPNTDAAAGTEAVKSQLASVIGETASRNLTPLESCLMLGIAVVGRAIVSGTLPRTQDELMQILQQGVPSVGPTAQPARVERDVAPIDEADVEAIPTAASVKESIDEIIARTVFDDYIVSLIDGRRFQTLTRHLRSAHNMTPEDYRKRFGLPESYPMTAKNFREKRREKSLQIAQESTMEDVPFYLIGDPNYSTIDEKFPDPSVDQIGRPVGRPPTRERDTEGPLLSQEAVDSILSGVSKNDPDFQILWDYRERMWPSNENAKAGARASARRQG</sequence>
<dbReference type="Gene3D" id="1.10.10.1550">
    <property type="entry name" value="ROS/MUCR transcriptional regulator protein"/>
    <property type="match status" value="1"/>
</dbReference>
<feature type="region of interest" description="Disordered" evidence="2">
    <location>
        <begin position="206"/>
        <end position="229"/>
    </location>
</feature>
<dbReference type="GO" id="GO:0003677">
    <property type="term" value="F:DNA binding"/>
    <property type="evidence" value="ECO:0007669"/>
    <property type="project" value="InterPro"/>
</dbReference>
<organism evidence="3 4">
    <name type="scientific">Microvirga tunisiensis</name>
    <dbReference type="NCBI Taxonomy" id="2108360"/>
    <lineage>
        <taxon>Bacteria</taxon>
        <taxon>Pseudomonadati</taxon>
        <taxon>Pseudomonadota</taxon>
        <taxon>Alphaproteobacteria</taxon>
        <taxon>Hyphomicrobiales</taxon>
        <taxon>Methylobacteriaceae</taxon>
        <taxon>Microvirga</taxon>
    </lineage>
</organism>
<reference evidence="3 4" key="1">
    <citation type="journal article" date="2019" name="Syst. Appl. Microbiol.">
        <title>Microvirga tunisiensis sp. nov., a root nodule symbiotic bacterium isolated from Lupinus micranthus and L. luteus grown in Northern Tunisia.</title>
        <authorList>
            <person name="Msaddak A."/>
            <person name="Rejili M."/>
            <person name="Duran D."/>
            <person name="Mars M."/>
            <person name="Palacios J.M."/>
            <person name="Ruiz-Argueso T."/>
            <person name="Rey L."/>
            <person name="Imperial J."/>
        </authorList>
    </citation>
    <scope>NUCLEOTIDE SEQUENCE [LARGE SCALE GENOMIC DNA]</scope>
    <source>
        <strain evidence="3 4">Lmie10</strain>
    </source>
</reference>
<dbReference type="Proteomes" id="UP000403266">
    <property type="component" value="Unassembled WGS sequence"/>
</dbReference>
<keyword evidence="4" id="KW-1185">Reference proteome</keyword>
<protein>
    <recommendedName>
        <fullName evidence="5">MucR family transcriptional regulator</fullName>
    </recommendedName>
</protein>
<dbReference type="InterPro" id="IPR041920">
    <property type="entry name" value="ROS/MUCR_sf"/>
</dbReference>
<name>A0A5N7MIR6_9HYPH</name>
<proteinExistence type="inferred from homology"/>
<comment type="caution">
    <text evidence="3">The sequence shown here is derived from an EMBL/GenBank/DDBJ whole genome shotgun (WGS) entry which is preliminary data.</text>
</comment>
<accession>A0A5N7MIR6</accession>
<dbReference type="RefSeq" id="WP_152708733.1">
    <property type="nucleotide sequence ID" value="NZ_VOSJ01000001.1"/>
</dbReference>
<evidence type="ECO:0008006" key="5">
    <source>
        <dbReference type="Google" id="ProtNLM"/>
    </source>
</evidence>
<dbReference type="Pfam" id="PF05443">
    <property type="entry name" value="ROS_MUCR"/>
    <property type="match status" value="1"/>
</dbReference>
<dbReference type="GO" id="GO:0006355">
    <property type="term" value="P:regulation of DNA-templated transcription"/>
    <property type="evidence" value="ECO:0007669"/>
    <property type="project" value="InterPro"/>
</dbReference>
<evidence type="ECO:0000313" key="4">
    <source>
        <dbReference type="Proteomes" id="UP000403266"/>
    </source>
</evidence>
<dbReference type="EMBL" id="VOSK01000001">
    <property type="protein sequence ID" value="MPR23836.1"/>
    <property type="molecule type" value="Genomic_DNA"/>
</dbReference>
<dbReference type="InterPro" id="IPR008807">
    <property type="entry name" value="ROS_MUCR"/>
</dbReference>
<evidence type="ECO:0000256" key="1">
    <source>
        <dbReference type="ARBA" id="ARBA00007031"/>
    </source>
</evidence>
<evidence type="ECO:0000313" key="3">
    <source>
        <dbReference type="EMBL" id="MPR23836.1"/>
    </source>
</evidence>
<evidence type="ECO:0000256" key="2">
    <source>
        <dbReference type="SAM" id="MobiDB-lite"/>
    </source>
</evidence>
<dbReference type="AlphaFoldDB" id="A0A5N7MIR6"/>
<dbReference type="OrthoDB" id="9809693at2"/>
<gene>
    <name evidence="3" type="ORF">FS320_01020</name>
</gene>
<dbReference type="GO" id="GO:0008270">
    <property type="term" value="F:zinc ion binding"/>
    <property type="evidence" value="ECO:0007669"/>
    <property type="project" value="InterPro"/>
</dbReference>
<comment type="similarity">
    <text evidence="1">Belongs to the ros/MucR family.</text>
</comment>